<evidence type="ECO:0000313" key="1">
    <source>
        <dbReference type="EMBL" id="RZU03198.1"/>
    </source>
</evidence>
<dbReference type="AlphaFoldDB" id="A0A4Q7W2E4"/>
<dbReference type="Pfam" id="PF00106">
    <property type="entry name" value="adh_short"/>
    <property type="match status" value="1"/>
</dbReference>
<dbReference type="PRINTS" id="PR00081">
    <property type="entry name" value="GDHRDH"/>
</dbReference>
<name>A0A4Q7W2E4_9ACTN</name>
<comment type="caution">
    <text evidence="1">The sequence shown here is derived from an EMBL/GenBank/DDBJ whole genome shotgun (WGS) entry which is preliminary data.</text>
</comment>
<dbReference type="InterPro" id="IPR052992">
    <property type="entry name" value="SDR_member_12"/>
</dbReference>
<dbReference type="EMBL" id="SHKR01000017">
    <property type="protein sequence ID" value="RZU03198.1"/>
    <property type="molecule type" value="Genomic_DNA"/>
</dbReference>
<dbReference type="InterPro" id="IPR002347">
    <property type="entry name" value="SDR_fam"/>
</dbReference>
<gene>
    <name evidence="1" type="ORF">EV645_7223</name>
</gene>
<proteinExistence type="predicted"/>
<dbReference type="PANTHER" id="PTHR44656:SF7">
    <property type="entry name" value="DEHYDROGENASE_REDUCTASE SDR FAMILY MEMBER 12"/>
    <property type="match status" value="1"/>
</dbReference>
<keyword evidence="2" id="KW-1185">Reference proteome</keyword>
<dbReference type="RefSeq" id="WP_130448602.1">
    <property type="nucleotide sequence ID" value="NZ_SHKR01000017.1"/>
</dbReference>
<dbReference type="OrthoDB" id="3772961at2"/>
<accession>A0A4Q7W2E4</accession>
<dbReference type="PANTHER" id="PTHR44656">
    <property type="entry name" value="DEHYDROGENASE/REDUCTASE SDR FAMILY MEMBER 12"/>
    <property type="match status" value="1"/>
</dbReference>
<protein>
    <submittedName>
        <fullName evidence="1">NAD(P)-dependent dehydrogenase (Short-subunit alcohol dehydrogenase family)</fullName>
    </submittedName>
</protein>
<reference evidence="1 2" key="1">
    <citation type="journal article" date="2015" name="Stand. Genomic Sci.">
        <title>Genomic Encyclopedia of Bacterial and Archaeal Type Strains, Phase III: the genomes of soil and plant-associated and newly described type strains.</title>
        <authorList>
            <person name="Whitman W.B."/>
            <person name="Woyke T."/>
            <person name="Klenk H.P."/>
            <person name="Zhou Y."/>
            <person name="Lilburn T.G."/>
            <person name="Beck B.J."/>
            <person name="De Vos P."/>
            <person name="Vandamme P."/>
            <person name="Eisen J.A."/>
            <person name="Garrity G."/>
            <person name="Hugenholtz P."/>
            <person name="Kyrpides N.C."/>
        </authorList>
    </citation>
    <scope>NUCLEOTIDE SEQUENCE [LARGE SCALE GENOMIC DNA]</scope>
    <source>
        <strain evidence="1 2">VKM Ac-2540</strain>
    </source>
</reference>
<organism evidence="1 2">
    <name type="scientific">Kribbella rubisoli</name>
    <dbReference type="NCBI Taxonomy" id="3075929"/>
    <lineage>
        <taxon>Bacteria</taxon>
        <taxon>Bacillati</taxon>
        <taxon>Actinomycetota</taxon>
        <taxon>Actinomycetes</taxon>
        <taxon>Propionibacteriales</taxon>
        <taxon>Kribbellaceae</taxon>
        <taxon>Kribbella</taxon>
    </lineage>
</organism>
<dbReference type="SUPFAM" id="SSF51735">
    <property type="entry name" value="NAD(P)-binding Rossmann-fold domains"/>
    <property type="match status" value="1"/>
</dbReference>
<dbReference type="InterPro" id="IPR036291">
    <property type="entry name" value="NAD(P)-bd_dom_sf"/>
</dbReference>
<evidence type="ECO:0000313" key="2">
    <source>
        <dbReference type="Proteomes" id="UP000292027"/>
    </source>
</evidence>
<sequence length="312" mass="33941">MSVLDTLLDRTVLPGYSKLGYRLRSRRWPGNDPARDALRGKTVMVTGARSGLGKATASGLAGLGATVRLVVRDAGKAADAVADLRGEVPDARFVVDECDISDLDAVRRYAGQLTEPIHALIHNAGVMPPKRTESPQGHELTLATHVLGPLLLTELLKPLLTNGRVIFVASGGMYTQQLPTDDPEYRHGTYRGATAYARSKRIQVALTPLLATDLAPTFVATMHPGWSTTPGLTTSLPLFTKLTRPLLRTPTEGADTTVWLAATTHPLPTGRFWHDRDIRPTHYLNRTRESAADRRKIWAYCRTAAGIQPEAG</sequence>
<dbReference type="Proteomes" id="UP000292027">
    <property type="component" value="Unassembled WGS sequence"/>
</dbReference>
<dbReference type="Gene3D" id="3.40.50.720">
    <property type="entry name" value="NAD(P)-binding Rossmann-like Domain"/>
    <property type="match status" value="1"/>
</dbReference>